<evidence type="ECO:0000313" key="1">
    <source>
        <dbReference type="EMBL" id="XAI71215.1"/>
    </source>
</evidence>
<protein>
    <submittedName>
        <fullName evidence="1">Uncharacterized protein</fullName>
    </submittedName>
</protein>
<proteinExistence type="predicted"/>
<gene>
    <name evidence="1" type="ORF">Cygsa01_00169</name>
</gene>
<organism evidence="1">
    <name type="scientific">Pseudomonas phage Cygsa01</name>
    <dbReference type="NCBI Taxonomy" id="3138529"/>
    <lineage>
        <taxon>Viruses</taxon>
    </lineage>
</organism>
<dbReference type="EMBL" id="PP179332">
    <property type="protein sequence ID" value="XAI71215.1"/>
    <property type="molecule type" value="Genomic_DNA"/>
</dbReference>
<accession>A0AAU6W4F5</accession>
<reference evidence="1" key="1">
    <citation type="journal article" date="2024" name="J. Gen. Virol.">
        <title>Novel phages of Pseudomonas syringae unveil numerous potential auxiliary metabolic genes.</title>
        <authorList>
            <person name="Feltin C."/>
            <person name="Garneau J.R."/>
            <person name="Morris C.E."/>
            <person name="Berard A."/>
            <person name="Torres-Barcelo C."/>
        </authorList>
    </citation>
    <scope>NUCLEOTIDE SEQUENCE</scope>
</reference>
<sequence>MAKQSRTVYHVYVNVQSLDESLNVAHHNVDFDKAKEIARGHIASLFGPAFAESLEMTTVGYTDLTIIWKHQESAQLFVDAVRDVFPAGRDYWQEENLVRNVYGQLVTEEYDAKNDIWDQIDTGDILIPWKDQKAEA</sequence>
<name>A0AAU6W4F5_9VIRU</name>